<dbReference type="SUPFAM" id="SSF51110">
    <property type="entry name" value="alpha-D-mannose-specific plant lectins"/>
    <property type="match status" value="1"/>
</dbReference>
<feature type="non-terminal residue" evidence="2">
    <location>
        <position position="172"/>
    </location>
</feature>
<evidence type="ECO:0000313" key="2">
    <source>
        <dbReference type="EMBL" id="KAH9289972.1"/>
    </source>
</evidence>
<dbReference type="EMBL" id="JAHRHJ020003813">
    <property type="protein sequence ID" value="KAH9289972.1"/>
    <property type="molecule type" value="Genomic_DNA"/>
</dbReference>
<sequence>TIISKNGTFELGIFSPNGTNNWYIGIWYAQVSEKAFVWVANREDPLLNMPGVLTLGTDGYLTISDTNSQTIWSSKKTQKAKASRAFILDSGNFIMVGAQNNSETVWESFGDPTDTLLPGMKFWKGMKIKSWKNSVDPASGLFSLEIDPAPGKTQLLLVYNNTVHYWSSGEWA</sequence>
<dbReference type="Proteomes" id="UP000824469">
    <property type="component" value="Unassembled WGS sequence"/>
</dbReference>
<dbReference type="Pfam" id="PF01453">
    <property type="entry name" value="B_lectin"/>
    <property type="match status" value="1"/>
</dbReference>
<dbReference type="InterPro" id="IPR001480">
    <property type="entry name" value="Bulb-type_lectin_dom"/>
</dbReference>
<dbReference type="SMART" id="SM00108">
    <property type="entry name" value="B_lectin"/>
    <property type="match status" value="1"/>
</dbReference>
<dbReference type="CDD" id="cd00028">
    <property type="entry name" value="B_lectin"/>
    <property type="match status" value="1"/>
</dbReference>
<reference evidence="2 3" key="1">
    <citation type="journal article" date="2021" name="Nat. Plants">
        <title>The Taxus genome provides insights into paclitaxel biosynthesis.</title>
        <authorList>
            <person name="Xiong X."/>
            <person name="Gou J."/>
            <person name="Liao Q."/>
            <person name="Li Y."/>
            <person name="Zhou Q."/>
            <person name="Bi G."/>
            <person name="Li C."/>
            <person name="Du R."/>
            <person name="Wang X."/>
            <person name="Sun T."/>
            <person name="Guo L."/>
            <person name="Liang H."/>
            <person name="Lu P."/>
            <person name="Wu Y."/>
            <person name="Zhang Z."/>
            <person name="Ro D.K."/>
            <person name="Shang Y."/>
            <person name="Huang S."/>
            <person name="Yan J."/>
        </authorList>
    </citation>
    <scope>NUCLEOTIDE SEQUENCE [LARGE SCALE GENOMIC DNA]</scope>
    <source>
        <strain evidence="2">Ta-2019</strain>
    </source>
</reference>
<evidence type="ECO:0000313" key="3">
    <source>
        <dbReference type="Proteomes" id="UP000824469"/>
    </source>
</evidence>
<accession>A0AA38C4L6</accession>
<organism evidence="2 3">
    <name type="scientific">Taxus chinensis</name>
    <name type="common">Chinese yew</name>
    <name type="synonym">Taxus wallichiana var. chinensis</name>
    <dbReference type="NCBI Taxonomy" id="29808"/>
    <lineage>
        <taxon>Eukaryota</taxon>
        <taxon>Viridiplantae</taxon>
        <taxon>Streptophyta</taxon>
        <taxon>Embryophyta</taxon>
        <taxon>Tracheophyta</taxon>
        <taxon>Spermatophyta</taxon>
        <taxon>Pinopsida</taxon>
        <taxon>Pinidae</taxon>
        <taxon>Conifers II</taxon>
        <taxon>Cupressales</taxon>
        <taxon>Taxaceae</taxon>
        <taxon>Taxus</taxon>
    </lineage>
</organism>
<name>A0AA38C4L6_TAXCH</name>
<evidence type="ECO:0000259" key="1">
    <source>
        <dbReference type="PROSITE" id="PS50927"/>
    </source>
</evidence>
<dbReference type="PANTHER" id="PTHR32444">
    <property type="entry name" value="BULB-TYPE LECTIN DOMAIN-CONTAINING PROTEIN"/>
    <property type="match status" value="1"/>
</dbReference>
<dbReference type="Gene3D" id="2.90.10.10">
    <property type="entry name" value="Bulb-type lectin domain"/>
    <property type="match status" value="1"/>
</dbReference>
<feature type="domain" description="Bulb-type lectin" evidence="1">
    <location>
        <begin position="1"/>
        <end position="108"/>
    </location>
</feature>
<protein>
    <recommendedName>
        <fullName evidence="1">Bulb-type lectin domain-containing protein</fullName>
    </recommendedName>
</protein>
<dbReference type="PROSITE" id="PS50927">
    <property type="entry name" value="BULB_LECTIN"/>
    <property type="match status" value="1"/>
</dbReference>
<dbReference type="InterPro" id="IPR036426">
    <property type="entry name" value="Bulb-type_lectin_dom_sf"/>
</dbReference>
<dbReference type="AlphaFoldDB" id="A0AA38C4L6"/>
<dbReference type="OMA" id="WYNDISE"/>
<dbReference type="PANTHER" id="PTHR32444:SF247">
    <property type="entry name" value="OS01G0958200 PROTEIN"/>
    <property type="match status" value="1"/>
</dbReference>
<keyword evidence="3" id="KW-1185">Reference proteome</keyword>
<feature type="non-terminal residue" evidence="2">
    <location>
        <position position="1"/>
    </location>
</feature>
<gene>
    <name evidence="2" type="ORF">KI387_034089</name>
</gene>
<proteinExistence type="predicted"/>
<comment type="caution">
    <text evidence="2">The sequence shown here is derived from an EMBL/GenBank/DDBJ whole genome shotgun (WGS) entry which is preliminary data.</text>
</comment>